<dbReference type="EMBL" id="JBHEZZ010000023">
    <property type="protein sequence ID" value="MFC1405710.1"/>
    <property type="molecule type" value="Genomic_DNA"/>
</dbReference>
<evidence type="ECO:0000313" key="2">
    <source>
        <dbReference type="EMBL" id="MFC1405710.1"/>
    </source>
</evidence>
<comment type="caution">
    <text evidence="2">The sequence shown here is derived from an EMBL/GenBank/DDBJ whole genome shotgun (WGS) entry which is preliminary data.</text>
</comment>
<dbReference type="RefSeq" id="WP_030263401.1">
    <property type="nucleotide sequence ID" value="NZ_JBHEZZ010000023.1"/>
</dbReference>
<keyword evidence="3" id="KW-1185">Reference proteome</keyword>
<accession>A0ABV6UW64</accession>
<dbReference type="Proteomes" id="UP001592528">
    <property type="component" value="Unassembled WGS sequence"/>
</dbReference>
<feature type="region of interest" description="Disordered" evidence="1">
    <location>
        <begin position="248"/>
        <end position="280"/>
    </location>
</feature>
<evidence type="ECO:0000313" key="3">
    <source>
        <dbReference type="Proteomes" id="UP001592528"/>
    </source>
</evidence>
<evidence type="ECO:0000256" key="1">
    <source>
        <dbReference type="SAM" id="MobiDB-lite"/>
    </source>
</evidence>
<reference evidence="2 3" key="1">
    <citation type="submission" date="2024-09" db="EMBL/GenBank/DDBJ databases">
        <authorList>
            <person name="Lee S.D."/>
        </authorList>
    </citation>
    <scope>NUCLEOTIDE SEQUENCE [LARGE SCALE GENOMIC DNA]</scope>
    <source>
        <strain evidence="2 3">N1-5</strain>
    </source>
</reference>
<protein>
    <submittedName>
        <fullName evidence="2">Uncharacterized protein</fullName>
    </submittedName>
</protein>
<name>A0ABV6UW64_9ACTN</name>
<sequence length="499" mass="55161">MPKKQPTSAKRARAAVREGAKYTTALRVQPHPDNVARYGWDEHIVTALSEIIADGGTPTVGVIWLDPQPAHEDRWGIAEATAGGYRIREYEHQVHAMADLTKGTRVPVPYRTAEGLVQVAALWPLVHWETEGSPGWQWAHNGWGVEQADGEILDGFNPLPVSADLPYEVRVFHIPNGVAGEDYSGTAPSWEVWAWCAEQAHAEELAQAAVAHRTTARPECGYVRAQVWQHNQYLNVLPDLVHTADASPARPPLPRLPFDTPAPGRPASAGPTPEPVWRNGEKHPPTYELVVWTPEEGWTSSAWFTGGRSRVGVVADLLRVGAGGPYPYAETWGPRHPDTWAHDWTQEGRSLTDYHPNMPNAELSALVEEHYQAEARYLAAALADRSNGQLTVEQATARLDAGGSKYRDFLRIGQVVLLDVLNRQRRELPQGPERTAVRTLIDQLENRHQVAPGYGDLARDLLGSSRDHDTAEMKAFRRRALEEYLAPGPDTTGVPGLPE</sequence>
<proteinExistence type="predicted"/>
<gene>
    <name evidence="2" type="ORF">ACEZDJ_30915</name>
</gene>
<organism evidence="2 3">
    <name type="scientific">Streptacidiphilus cavernicola</name>
    <dbReference type="NCBI Taxonomy" id="3342716"/>
    <lineage>
        <taxon>Bacteria</taxon>
        <taxon>Bacillati</taxon>
        <taxon>Actinomycetota</taxon>
        <taxon>Actinomycetes</taxon>
        <taxon>Kitasatosporales</taxon>
        <taxon>Streptomycetaceae</taxon>
        <taxon>Streptacidiphilus</taxon>
    </lineage>
</organism>